<dbReference type="InterPro" id="IPR006503">
    <property type="entry name" value="Nase-assoc"/>
</dbReference>
<evidence type="ECO:0000256" key="2">
    <source>
        <dbReference type="PROSITE-ProRule" id="PRU01282"/>
    </source>
</evidence>
<dbReference type="PANTHER" id="PTHR30041">
    <property type="entry name" value="ARSENATE REDUCTASE"/>
    <property type="match status" value="1"/>
</dbReference>
<sequence>MVHVVFYEKPGCRNNTRQKALLEAAGHTVEAHSLLTHPWTAESLRPFFTDKPVADWFNKAAPRVKSGEVDPTAATADSALAMMLAEPLLIRRPLIEVAGERRCGFDPEAIDAWIGLGEPEHVGDVETCPNLAKGNPCKHGRE</sequence>
<reference evidence="3 4" key="1">
    <citation type="submission" date="2017-01" db="EMBL/GenBank/DDBJ databases">
        <authorList>
            <person name="Mah S.A."/>
            <person name="Swanson W.J."/>
            <person name="Moy G.W."/>
            <person name="Vacquier V.D."/>
        </authorList>
    </citation>
    <scope>NUCLEOTIDE SEQUENCE [LARGE SCALE GENOMIC DNA]</scope>
    <source>
        <strain evidence="3 4">DSM 11589</strain>
    </source>
</reference>
<dbReference type="OrthoDB" id="5432555at2"/>
<organism evidence="3 4">
    <name type="scientific">Insolitispirillum peregrinum</name>
    <dbReference type="NCBI Taxonomy" id="80876"/>
    <lineage>
        <taxon>Bacteria</taxon>
        <taxon>Pseudomonadati</taxon>
        <taxon>Pseudomonadota</taxon>
        <taxon>Alphaproteobacteria</taxon>
        <taxon>Rhodospirillales</taxon>
        <taxon>Novispirillaceae</taxon>
        <taxon>Insolitispirillum</taxon>
    </lineage>
</organism>
<dbReference type="EMBL" id="FTOA01000001">
    <property type="protein sequence ID" value="SIS37803.1"/>
    <property type="molecule type" value="Genomic_DNA"/>
</dbReference>
<dbReference type="RefSeq" id="WP_076398278.1">
    <property type="nucleotide sequence ID" value="NZ_FTOA01000001.1"/>
</dbReference>
<gene>
    <name evidence="3" type="ORF">SAMN05421779_101304</name>
</gene>
<dbReference type="AlphaFoldDB" id="A0A1N7IL33"/>
<dbReference type="Proteomes" id="UP000185678">
    <property type="component" value="Unassembled WGS sequence"/>
</dbReference>
<evidence type="ECO:0000313" key="3">
    <source>
        <dbReference type="EMBL" id="SIS37803.1"/>
    </source>
</evidence>
<evidence type="ECO:0000313" key="4">
    <source>
        <dbReference type="Proteomes" id="UP000185678"/>
    </source>
</evidence>
<comment type="similarity">
    <text evidence="1 2">Belongs to the ArsC family.</text>
</comment>
<evidence type="ECO:0000256" key="1">
    <source>
        <dbReference type="ARBA" id="ARBA00007198"/>
    </source>
</evidence>
<dbReference type="STRING" id="80876.SAMN05421779_101304"/>
<dbReference type="Gene3D" id="3.40.30.10">
    <property type="entry name" value="Glutaredoxin"/>
    <property type="match status" value="1"/>
</dbReference>
<accession>A0A1N7IL33</accession>
<name>A0A1N7IL33_9PROT</name>
<dbReference type="Pfam" id="PF03960">
    <property type="entry name" value="ArsC"/>
    <property type="match status" value="1"/>
</dbReference>
<dbReference type="CDD" id="cd03033">
    <property type="entry name" value="ArsC_15kD"/>
    <property type="match status" value="1"/>
</dbReference>
<dbReference type="SUPFAM" id="SSF52833">
    <property type="entry name" value="Thioredoxin-like"/>
    <property type="match status" value="1"/>
</dbReference>
<keyword evidence="4" id="KW-1185">Reference proteome</keyword>
<dbReference type="PROSITE" id="PS51353">
    <property type="entry name" value="ARSC"/>
    <property type="match status" value="1"/>
</dbReference>
<protein>
    <submittedName>
        <fullName evidence="3">Nitrogenase-associated protein</fullName>
    </submittedName>
</protein>
<dbReference type="PANTHER" id="PTHR30041:SF8">
    <property type="entry name" value="PROTEIN YFFB"/>
    <property type="match status" value="1"/>
</dbReference>
<dbReference type="InterPro" id="IPR036249">
    <property type="entry name" value="Thioredoxin-like_sf"/>
</dbReference>
<dbReference type="InterPro" id="IPR006660">
    <property type="entry name" value="Arsenate_reductase-like"/>
</dbReference>
<dbReference type="NCBIfam" id="TIGR01616">
    <property type="entry name" value="nitro_assoc"/>
    <property type="match status" value="1"/>
</dbReference>
<proteinExistence type="inferred from homology"/>